<dbReference type="EMBL" id="CP073078">
    <property type="protein sequence ID" value="QUD87816.1"/>
    <property type="molecule type" value="Genomic_DNA"/>
</dbReference>
<dbReference type="InterPro" id="IPR007344">
    <property type="entry name" value="GrpB/CoaE"/>
</dbReference>
<dbReference type="PANTHER" id="PTHR34822:SF1">
    <property type="entry name" value="GRPB FAMILY PROTEIN"/>
    <property type="match status" value="1"/>
</dbReference>
<dbReference type="Gene3D" id="3.30.460.10">
    <property type="entry name" value="Beta Polymerase, domain 2"/>
    <property type="match status" value="1"/>
</dbReference>
<dbReference type="Pfam" id="PF04229">
    <property type="entry name" value="GrpB"/>
    <property type="match status" value="1"/>
</dbReference>
<gene>
    <name evidence="1" type="ORF">KCG34_22695</name>
</gene>
<accession>A0A975FZ32</accession>
<proteinExistence type="predicted"/>
<organism evidence="1 2">
    <name type="scientific">Phenylobacterium montanum</name>
    <dbReference type="NCBI Taxonomy" id="2823693"/>
    <lineage>
        <taxon>Bacteria</taxon>
        <taxon>Pseudomonadati</taxon>
        <taxon>Pseudomonadota</taxon>
        <taxon>Alphaproteobacteria</taxon>
        <taxon>Caulobacterales</taxon>
        <taxon>Caulobacteraceae</taxon>
        <taxon>Phenylobacterium</taxon>
    </lineage>
</organism>
<keyword evidence="2" id="KW-1185">Reference proteome</keyword>
<dbReference type="PANTHER" id="PTHR34822">
    <property type="entry name" value="GRPB DOMAIN PROTEIN (AFU_ORTHOLOGUE AFUA_1G01530)"/>
    <property type="match status" value="1"/>
</dbReference>
<protein>
    <submittedName>
        <fullName evidence="1">GrpB family protein</fullName>
    </submittedName>
</protein>
<dbReference type="SUPFAM" id="SSF81301">
    <property type="entry name" value="Nucleotidyltransferase"/>
    <property type="match status" value="1"/>
</dbReference>
<dbReference type="InterPro" id="IPR043519">
    <property type="entry name" value="NT_sf"/>
</dbReference>
<evidence type="ECO:0000313" key="1">
    <source>
        <dbReference type="EMBL" id="QUD87816.1"/>
    </source>
</evidence>
<dbReference type="Proteomes" id="UP000676409">
    <property type="component" value="Chromosome"/>
</dbReference>
<dbReference type="RefSeq" id="WP_211937867.1">
    <property type="nucleotide sequence ID" value="NZ_CP073078.1"/>
</dbReference>
<sequence length="184" mass="20310">MERFRPASEQVSVELWPHDPAWAVQAATESARLAGVLGENLITVHHIGSTAIPGIKAKPIVDLLPIVRDLAALDAKEAEVVALGYVWRGEFGLPGRRFCVLSDAETGRRLFHVHCWQAGSGEIARHLAFRDYLRAHPGQALAYEAEKEKAARIAAHDMLAYNDAKSDWILACQKRAEAWWPGLG</sequence>
<name>A0A975FZ32_9CAUL</name>
<dbReference type="KEGG" id="caul:KCG34_22695"/>
<reference evidence="1" key="1">
    <citation type="submission" date="2021-04" db="EMBL/GenBank/DDBJ databases">
        <title>The complete genome sequence of Caulobacter sp. S6.</title>
        <authorList>
            <person name="Tang Y."/>
            <person name="Ouyang W."/>
            <person name="Liu Q."/>
            <person name="Huang B."/>
            <person name="Guo Z."/>
            <person name="Lei P."/>
        </authorList>
    </citation>
    <scope>NUCLEOTIDE SEQUENCE</scope>
    <source>
        <strain evidence="1">S6</strain>
    </source>
</reference>
<evidence type="ECO:0000313" key="2">
    <source>
        <dbReference type="Proteomes" id="UP000676409"/>
    </source>
</evidence>
<dbReference type="AlphaFoldDB" id="A0A975FZ32"/>